<dbReference type="KEGG" id="dmm:dnm_019570"/>
<dbReference type="RefSeq" id="WP_207681789.1">
    <property type="nucleotide sequence ID" value="NZ_CP061800.1"/>
</dbReference>
<proteinExistence type="predicted"/>
<gene>
    <name evidence="1" type="ORF">dnm_019570</name>
</gene>
<evidence type="ECO:0000313" key="2">
    <source>
        <dbReference type="Proteomes" id="UP000663722"/>
    </source>
</evidence>
<evidence type="ECO:0000313" key="1">
    <source>
        <dbReference type="EMBL" id="QTA85940.1"/>
    </source>
</evidence>
<sequence length="91" mass="10965">MLQQWEINLKNLQISFFLYKDEEVQILDIPPEKRQIHTETYDFNVETLVKNFEDEDIFIPSFQKIGLWTNKFALKQLSKIITLFLIVIKCK</sequence>
<accession>A0A975BIJ8</accession>
<protein>
    <submittedName>
        <fullName evidence="1">Uncharacterized protein</fullName>
    </submittedName>
</protein>
<keyword evidence="2" id="KW-1185">Reference proteome</keyword>
<dbReference type="AlphaFoldDB" id="A0A975BIJ8"/>
<organism evidence="1 2">
    <name type="scientific">Desulfonema magnum</name>
    <dbReference type="NCBI Taxonomy" id="45655"/>
    <lineage>
        <taxon>Bacteria</taxon>
        <taxon>Pseudomonadati</taxon>
        <taxon>Thermodesulfobacteriota</taxon>
        <taxon>Desulfobacteria</taxon>
        <taxon>Desulfobacterales</taxon>
        <taxon>Desulfococcaceae</taxon>
        <taxon>Desulfonema</taxon>
    </lineage>
</organism>
<reference evidence="1" key="1">
    <citation type="journal article" date="2021" name="Microb. Physiol.">
        <title>Proteogenomic Insights into the Physiology of Marine, Sulfate-Reducing, Filamentous Desulfonema limicola and Desulfonema magnum.</title>
        <authorList>
            <person name="Schnaars V."/>
            <person name="Wohlbrand L."/>
            <person name="Scheve S."/>
            <person name="Hinrichs C."/>
            <person name="Reinhardt R."/>
            <person name="Rabus R."/>
        </authorList>
    </citation>
    <scope>NUCLEOTIDE SEQUENCE</scope>
    <source>
        <strain evidence="1">4be13</strain>
    </source>
</reference>
<name>A0A975BIJ8_9BACT</name>
<dbReference type="EMBL" id="CP061800">
    <property type="protein sequence ID" value="QTA85940.1"/>
    <property type="molecule type" value="Genomic_DNA"/>
</dbReference>
<dbReference type="Proteomes" id="UP000663722">
    <property type="component" value="Chromosome"/>
</dbReference>